<feature type="domain" description="T6SS immunity protein Tdi1 C-terminal" evidence="1">
    <location>
        <begin position="78"/>
        <end position="135"/>
    </location>
</feature>
<evidence type="ECO:0000259" key="1">
    <source>
        <dbReference type="Pfam" id="PF08906"/>
    </source>
</evidence>
<reference evidence="2 3" key="1">
    <citation type="submission" date="2016-11" db="EMBL/GenBank/DDBJ databases">
        <authorList>
            <person name="Jaros S."/>
            <person name="Januszkiewicz K."/>
            <person name="Wedrychowicz H."/>
        </authorList>
    </citation>
    <scope>NUCLEOTIDE SEQUENCE [LARGE SCALE GENOMIC DNA]</scope>
    <source>
        <strain evidence="2 3">DSM 22153</strain>
    </source>
</reference>
<keyword evidence="3" id="KW-1185">Reference proteome</keyword>
<sequence>MNQIRKDFLADEVRAVDLSGWADILPARYTVLNASLFGDVFLRDDYLGAVHMLEVSAASISHIAKSEGEFREKCILDEDGWLLRPLADKCWDAGLRPNPTQCYGFRLLPIFGGEYSCENIILISWREWFDFTADIFKQTQGMKDGARVLIEVNER</sequence>
<dbReference type="Pfam" id="PF08906">
    <property type="entry name" value="T6SS_Tdi1_C"/>
    <property type="match status" value="1"/>
</dbReference>
<evidence type="ECO:0000313" key="2">
    <source>
        <dbReference type="EMBL" id="SHL51228.1"/>
    </source>
</evidence>
<dbReference type="Proteomes" id="UP000186002">
    <property type="component" value="Unassembled WGS sequence"/>
</dbReference>
<organism evidence="2 3">
    <name type="scientific">Roseibium suaedae</name>
    <dbReference type="NCBI Taxonomy" id="735517"/>
    <lineage>
        <taxon>Bacteria</taxon>
        <taxon>Pseudomonadati</taxon>
        <taxon>Pseudomonadota</taxon>
        <taxon>Alphaproteobacteria</taxon>
        <taxon>Hyphomicrobiales</taxon>
        <taxon>Stappiaceae</taxon>
        <taxon>Roseibium</taxon>
    </lineage>
</organism>
<name>A0A1M7B875_9HYPH</name>
<dbReference type="EMBL" id="FRBW01000001">
    <property type="protein sequence ID" value="SHL51228.1"/>
    <property type="molecule type" value="Genomic_DNA"/>
</dbReference>
<protein>
    <recommendedName>
        <fullName evidence="1">T6SS immunity protein Tdi1 C-terminal domain-containing protein</fullName>
    </recommendedName>
</protein>
<proteinExistence type="predicted"/>
<dbReference type="AlphaFoldDB" id="A0A1M7B875"/>
<gene>
    <name evidence="2" type="ORF">SAMN05444272_0756</name>
</gene>
<dbReference type="InterPro" id="IPR015002">
    <property type="entry name" value="T6SS_Tdi1_C"/>
</dbReference>
<accession>A0A1M7B875</accession>
<evidence type="ECO:0000313" key="3">
    <source>
        <dbReference type="Proteomes" id="UP000186002"/>
    </source>
</evidence>